<dbReference type="KEGG" id="mlir:LPB04_07870"/>
<dbReference type="AlphaFoldDB" id="A0A7L9UA43"/>
<dbReference type="Pfam" id="PF00264">
    <property type="entry name" value="Tyrosinase"/>
    <property type="match status" value="2"/>
</dbReference>
<keyword evidence="5" id="KW-1185">Reference proteome</keyword>
<dbReference type="InterPro" id="IPR050316">
    <property type="entry name" value="Tyrosinase/Hemocyanin"/>
</dbReference>
<dbReference type="GO" id="GO:0016491">
    <property type="term" value="F:oxidoreductase activity"/>
    <property type="evidence" value="ECO:0007669"/>
    <property type="project" value="InterPro"/>
</dbReference>
<dbReference type="Gene3D" id="1.10.1280.10">
    <property type="entry name" value="Di-copper center containing domain from catechol oxidase"/>
    <property type="match status" value="2"/>
</dbReference>
<name>A0A7L9UA43_9BURK</name>
<evidence type="ECO:0000313" key="5">
    <source>
        <dbReference type="Proteomes" id="UP000593875"/>
    </source>
</evidence>
<accession>A0A7L9UA43</accession>
<proteinExistence type="predicted"/>
<dbReference type="EMBL" id="CP062941">
    <property type="protein sequence ID" value="QOL51921.1"/>
    <property type="molecule type" value="Genomic_DNA"/>
</dbReference>
<dbReference type="PROSITE" id="PS00498">
    <property type="entry name" value="TYROSINASE_2"/>
    <property type="match status" value="1"/>
</dbReference>
<dbReference type="PANTHER" id="PTHR11474">
    <property type="entry name" value="TYROSINASE FAMILY MEMBER"/>
    <property type="match status" value="1"/>
</dbReference>
<sequence>MPYFISWHRGYLYCFEQQLRLSSGDPTLDLPYWDYYSYPTLPAEFTDPAPSNPLYVQRAGVNVYNALTLWPFGPEVFNFQRGTTDAFEVRMENAPHNPVHNLIGGVMATMQSPFDPIFYLHHANIDRLTHAWALPDGKGIPPTAWPYSSTNSSPYWAGTNVYASGLSVERWKTYHPGWLGYDYADNTLPTALPPRPGAAQTAQAMKLAAPQVPSNQRPPSKRFTPAPPRQISTSRRSLGGAAQVSFDEQSYTASLSFNQKDAAEIAAIIASRRMGHEGAGGGRVGSVKFVVDSARMSDPGRLGGYYYALYLNMPDVVDSKTAYNKSFLGTLGAFQIAAVSHHGPGRLEFDLVGLLLQQEIKDFSTLSISWIRVDGDNPPAGQTINVAEARVDLAYEIEPVQLPLLQGMTSGYK</sequence>
<feature type="domain" description="Tyrosinase copper-binding" evidence="3">
    <location>
        <begin position="115"/>
        <end position="126"/>
    </location>
</feature>
<dbReference type="SUPFAM" id="SSF48056">
    <property type="entry name" value="Di-copper centre-containing domain"/>
    <property type="match status" value="1"/>
</dbReference>
<feature type="compositionally biased region" description="Low complexity" evidence="2">
    <location>
        <begin position="198"/>
        <end position="209"/>
    </location>
</feature>
<dbReference type="InterPro" id="IPR008922">
    <property type="entry name" value="Di-copper_centre_dom_sf"/>
</dbReference>
<organism evidence="4 5">
    <name type="scientific">Massilia litorea</name>
    <dbReference type="NCBI Taxonomy" id="2769491"/>
    <lineage>
        <taxon>Bacteria</taxon>
        <taxon>Pseudomonadati</taxon>
        <taxon>Pseudomonadota</taxon>
        <taxon>Betaproteobacteria</taxon>
        <taxon>Burkholderiales</taxon>
        <taxon>Oxalobacteraceae</taxon>
        <taxon>Telluria group</taxon>
        <taxon>Massilia</taxon>
    </lineage>
</organism>
<evidence type="ECO:0000313" key="4">
    <source>
        <dbReference type="EMBL" id="QOL51921.1"/>
    </source>
</evidence>
<dbReference type="Proteomes" id="UP000593875">
    <property type="component" value="Chromosome"/>
</dbReference>
<protein>
    <submittedName>
        <fullName evidence="4">Tyrosinase family protein</fullName>
    </submittedName>
</protein>
<evidence type="ECO:0000259" key="3">
    <source>
        <dbReference type="PROSITE" id="PS00498"/>
    </source>
</evidence>
<evidence type="ECO:0000256" key="2">
    <source>
        <dbReference type="SAM" id="MobiDB-lite"/>
    </source>
</evidence>
<evidence type="ECO:0000256" key="1">
    <source>
        <dbReference type="ARBA" id="ARBA00022723"/>
    </source>
</evidence>
<gene>
    <name evidence="4" type="ORF">LPB04_07870</name>
</gene>
<reference evidence="4 5" key="1">
    <citation type="submission" date="2020-10" db="EMBL/GenBank/DDBJ databases">
        <title>Genome sequencing of Massilia sp. LPB0304.</title>
        <authorList>
            <person name="Kim J."/>
        </authorList>
    </citation>
    <scope>NUCLEOTIDE SEQUENCE [LARGE SCALE GENOMIC DNA]</scope>
    <source>
        <strain evidence="4 5">LPB0304</strain>
    </source>
</reference>
<dbReference type="InterPro" id="IPR002227">
    <property type="entry name" value="Tyrosinase_Cu-bd"/>
</dbReference>
<keyword evidence="1" id="KW-0479">Metal-binding</keyword>
<feature type="region of interest" description="Disordered" evidence="2">
    <location>
        <begin position="196"/>
        <end position="239"/>
    </location>
</feature>
<dbReference type="GO" id="GO:0046872">
    <property type="term" value="F:metal ion binding"/>
    <property type="evidence" value="ECO:0007669"/>
    <property type="project" value="UniProtKB-KW"/>
</dbReference>